<dbReference type="InterPro" id="IPR011005">
    <property type="entry name" value="Dihydropteroate_synth-like_sf"/>
</dbReference>
<name>A0A0K2SGL7_LIMPI</name>
<dbReference type="InterPro" id="IPR045031">
    <property type="entry name" value="DHP_synth-like"/>
</dbReference>
<evidence type="ECO:0000313" key="14">
    <source>
        <dbReference type="Proteomes" id="UP000065807"/>
    </source>
</evidence>
<evidence type="ECO:0000256" key="7">
    <source>
        <dbReference type="ARBA" id="ARBA00022679"/>
    </source>
</evidence>
<comment type="catalytic activity">
    <reaction evidence="1">
        <text>(7,8-dihydropterin-6-yl)methyl diphosphate + 4-aminobenzoate = 7,8-dihydropteroate + diphosphate</text>
        <dbReference type="Rhea" id="RHEA:19949"/>
        <dbReference type="ChEBI" id="CHEBI:17836"/>
        <dbReference type="ChEBI" id="CHEBI:17839"/>
        <dbReference type="ChEBI" id="CHEBI:33019"/>
        <dbReference type="ChEBI" id="CHEBI:72950"/>
        <dbReference type="EC" id="2.5.1.15"/>
    </reaction>
</comment>
<comment type="pathway">
    <text evidence="3">Cofactor biosynthesis; tetrahydrofolate biosynthesis; 7,8-dihydrofolate from 2-amino-4-hydroxy-6-hydroxymethyl-7,8-dihydropteridine diphosphate and 4-aminobenzoate: step 1/2.</text>
</comment>
<dbReference type="EMBL" id="AP014924">
    <property type="protein sequence ID" value="BAS25989.1"/>
    <property type="molecule type" value="Genomic_DNA"/>
</dbReference>
<dbReference type="KEGG" id="lpil:LIP_0132"/>
<evidence type="ECO:0000256" key="4">
    <source>
        <dbReference type="ARBA" id="ARBA00009503"/>
    </source>
</evidence>
<dbReference type="PANTHER" id="PTHR20941">
    <property type="entry name" value="FOLATE SYNTHESIS PROTEINS"/>
    <property type="match status" value="1"/>
</dbReference>
<feature type="domain" description="Pterin-binding" evidence="12">
    <location>
        <begin position="160"/>
        <end position="413"/>
    </location>
</feature>
<dbReference type="GO" id="GO:0005829">
    <property type="term" value="C:cytosol"/>
    <property type="evidence" value="ECO:0007669"/>
    <property type="project" value="TreeGrafter"/>
</dbReference>
<dbReference type="Gene3D" id="3.20.20.20">
    <property type="entry name" value="Dihydropteroate synthase-like"/>
    <property type="match status" value="1"/>
</dbReference>
<evidence type="ECO:0000256" key="10">
    <source>
        <dbReference type="ARBA" id="ARBA00022909"/>
    </source>
</evidence>
<evidence type="ECO:0000256" key="11">
    <source>
        <dbReference type="ARBA" id="ARBA00030193"/>
    </source>
</evidence>
<evidence type="ECO:0000256" key="6">
    <source>
        <dbReference type="ARBA" id="ARBA00016919"/>
    </source>
</evidence>
<dbReference type="Proteomes" id="UP000065807">
    <property type="component" value="Chromosome"/>
</dbReference>
<keyword evidence="8" id="KW-0479">Metal-binding</keyword>
<dbReference type="GO" id="GO:0004156">
    <property type="term" value="F:dihydropteroate synthase activity"/>
    <property type="evidence" value="ECO:0007669"/>
    <property type="project" value="UniProtKB-EC"/>
</dbReference>
<gene>
    <name evidence="13" type="ORF">LIP_0132</name>
</gene>
<evidence type="ECO:0000256" key="3">
    <source>
        <dbReference type="ARBA" id="ARBA00004763"/>
    </source>
</evidence>
<evidence type="ECO:0000313" key="13">
    <source>
        <dbReference type="EMBL" id="BAS25989.1"/>
    </source>
</evidence>
<evidence type="ECO:0000259" key="12">
    <source>
        <dbReference type="PROSITE" id="PS50972"/>
    </source>
</evidence>
<dbReference type="STRING" id="1555112.LIP_0132"/>
<evidence type="ECO:0000256" key="2">
    <source>
        <dbReference type="ARBA" id="ARBA00001946"/>
    </source>
</evidence>
<organism evidence="13 14">
    <name type="scientific">Limnochorda pilosa</name>
    <dbReference type="NCBI Taxonomy" id="1555112"/>
    <lineage>
        <taxon>Bacteria</taxon>
        <taxon>Bacillati</taxon>
        <taxon>Bacillota</taxon>
        <taxon>Limnochordia</taxon>
        <taxon>Limnochordales</taxon>
        <taxon>Limnochordaceae</taxon>
        <taxon>Limnochorda</taxon>
    </lineage>
</organism>
<dbReference type="PROSITE" id="PS50972">
    <property type="entry name" value="PTERIN_BINDING"/>
    <property type="match status" value="1"/>
</dbReference>
<accession>A0A0K2SGL7</accession>
<evidence type="ECO:0000256" key="5">
    <source>
        <dbReference type="ARBA" id="ARBA00012458"/>
    </source>
</evidence>
<proteinExistence type="inferred from homology"/>
<dbReference type="UniPathway" id="UPA00077">
    <property type="reaction ID" value="UER00156"/>
</dbReference>
<dbReference type="NCBIfam" id="TIGR01496">
    <property type="entry name" value="DHPS"/>
    <property type="match status" value="1"/>
</dbReference>
<evidence type="ECO:0000256" key="1">
    <source>
        <dbReference type="ARBA" id="ARBA00000012"/>
    </source>
</evidence>
<dbReference type="GO" id="GO:0046656">
    <property type="term" value="P:folic acid biosynthetic process"/>
    <property type="evidence" value="ECO:0007669"/>
    <property type="project" value="UniProtKB-KW"/>
</dbReference>
<comment type="similarity">
    <text evidence="4">Belongs to the DHPS family.</text>
</comment>
<keyword evidence="9" id="KW-0460">Magnesium</keyword>
<reference evidence="14" key="2">
    <citation type="journal article" date="2016" name="Int. J. Syst. Evol. Microbiol.">
        <title>Complete genome sequence and cell structure of Limnochorda pilosa, a Gram-negative spore-former within the phylum Firmicutes.</title>
        <authorList>
            <person name="Watanabe M."/>
            <person name="Kojima H."/>
            <person name="Fukui M."/>
        </authorList>
    </citation>
    <scope>NUCLEOTIDE SEQUENCE [LARGE SCALE GENOMIC DNA]</scope>
    <source>
        <strain evidence="14">HC45</strain>
    </source>
</reference>
<dbReference type="InterPro" id="IPR000489">
    <property type="entry name" value="Pterin-binding_dom"/>
</dbReference>
<sequence>METNIQAWLIDAGGVSEAFGSRGRAGETPPRPGLRVKVAGASLERLQALAEAAGPLGIEVRWDWGASGGTPGAERPPGPLPVPEAARVRNEPPGRWSQDAADGQGLMLGGSQEQLQALVERWQDLDPQAALALEAGLRAGLSRPERFRARGTVYPLARFPYLLGILNVTTDSFYSGARHFGTDAALRRAEQVAREGGDWIEVGGESARGGTPLSPEAEAERVAPVVAALRARIPLPVAVDTYKPQVARAAVEAGASLINDISGGADPEMFRVARETGAALVLMHLTARPKEEYEDPGYPSTLDAVRWFLGERLALAREAGVEEEQLLVDPGLNFGKHPRRDLEIMRSLKSFSALGRPLYLATSRKDYLRDLLGLPPEELLEATEAAVAFAVLQGVQLFRVHDVAAVARVRAVAWAIHEAVAAGARG</sequence>
<dbReference type="InterPro" id="IPR006390">
    <property type="entry name" value="DHP_synth_dom"/>
</dbReference>
<comment type="cofactor">
    <cofactor evidence="2">
        <name>Mg(2+)</name>
        <dbReference type="ChEBI" id="CHEBI:18420"/>
    </cofactor>
</comment>
<protein>
    <recommendedName>
        <fullName evidence="6">Dihydropteroate synthase</fullName>
        <ecNumber evidence="5">2.5.1.15</ecNumber>
    </recommendedName>
    <alternativeName>
        <fullName evidence="11">Dihydropteroate pyrophosphorylase</fullName>
    </alternativeName>
</protein>
<dbReference type="PANTHER" id="PTHR20941:SF1">
    <property type="entry name" value="FOLIC ACID SYNTHESIS PROTEIN FOL1"/>
    <property type="match status" value="1"/>
</dbReference>
<reference evidence="14" key="1">
    <citation type="submission" date="2015-07" db="EMBL/GenBank/DDBJ databases">
        <title>Complete genome sequence and phylogenetic analysis of Limnochorda pilosa.</title>
        <authorList>
            <person name="Watanabe M."/>
            <person name="Kojima H."/>
            <person name="Fukui M."/>
        </authorList>
    </citation>
    <scope>NUCLEOTIDE SEQUENCE [LARGE SCALE GENOMIC DNA]</scope>
    <source>
        <strain evidence="14">HC45</strain>
    </source>
</reference>
<evidence type="ECO:0000256" key="9">
    <source>
        <dbReference type="ARBA" id="ARBA00022842"/>
    </source>
</evidence>
<keyword evidence="10" id="KW-0289">Folate biosynthesis</keyword>
<dbReference type="EC" id="2.5.1.15" evidence="5"/>
<keyword evidence="14" id="KW-1185">Reference proteome</keyword>
<dbReference type="GO" id="GO:0046872">
    <property type="term" value="F:metal ion binding"/>
    <property type="evidence" value="ECO:0007669"/>
    <property type="project" value="UniProtKB-KW"/>
</dbReference>
<keyword evidence="7" id="KW-0808">Transferase</keyword>
<dbReference type="Pfam" id="PF00809">
    <property type="entry name" value="Pterin_bind"/>
    <property type="match status" value="1"/>
</dbReference>
<dbReference type="GO" id="GO:0046654">
    <property type="term" value="P:tetrahydrofolate biosynthetic process"/>
    <property type="evidence" value="ECO:0007669"/>
    <property type="project" value="UniProtKB-UniPathway"/>
</dbReference>
<dbReference type="AlphaFoldDB" id="A0A0K2SGL7"/>
<evidence type="ECO:0000256" key="8">
    <source>
        <dbReference type="ARBA" id="ARBA00022723"/>
    </source>
</evidence>
<dbReference type="SUPFAM" id="SSF51717">
    <property type="entry name" value="Dihydropteroate synthetase-like"/>
    <property type="match status" value="1"/>
</dbReference>